<dbReference type="OrthoDB" id="5241234at2"/>
<dbReference type="CDD" id="cd00085">
    <property type="entry name" value="HNHc"/>
    <property type="match status" value="1"/>
</dbReference>
<gene>
    <name evidence="3" type="ORF">SAMN05660748_1888</name>
</gene>
<protein>
    <recommendedName>
        <fullName evidence="2">HNH nuclease domain-containing protein</fullName>
    </recommendedName>
</protein>
<dbReference type="RefSeq" id="WP_141437095.1">
    <property type="nucleotide sequence ID" value="NZ_OBQI01000002.1"/>
</dbReference>
<dbReference type="Proteomes" id="UP000219435">
    <property type="component" value="Unassembled WGS sequence"/>
</dbReference>
<feature type="domain" description="HNH nuclease" evidence="2">
    <location>
        <begin position="393"/>
        <end position="445"/>
    </location>
</feature>
<dbReference type="AlphaFoldDB" id="A0A285V531"/>
<evidence type="ECO:0000259" key="2">
    <source>
        <dbReference type="SMART" id="SM00507"/>
    </source>
</evidence>
<feature type="region of interest" description="Disordered" evidence="1">
    <location>
        <begin position="59"/>
        <end position="89"/>
    </location>
</feature>
<proteinExistence type="predicted"/>
<name>A0A285V531_9ACTN</name>
<sequence length="501" mass="52798">MPRIEVQRSSLEGVLLELAPMVEHVSADRLSAEEAVRALASLQERKAKDDAREAELLMALAADRPDTDDPPPGHPGARRRSAGSPVPGTSEFLPDEVALVLNCGRPFATDLLSDAYQLVERMPAVHAARAAGRLDGYRARIFADVLGTASDEVIAVVVPKVLPSAAGWSSGTLRKRLIAAAIATDEEFAEQRRIEAERRAAVRLYPTADGMSALTTEAPAAVTAAMWSVIDQAAQLAKTAGDDRPIGVLRAEAHAARVLGAQHDGPAMTGHVTIIAPLSALHAPGHEATHPGASAPQACPEDSVPTVGGTPITSAHLRELLAQLDALGVQAPPGGSLTLALTDDDGALLATVTPAELARLAARGCGEHGKAADCGCSVLGPPPEVPGYSHTAEQERFLRLRDRTCRHPGCGQPAGRTDADHVVAYDCGGRTACDNLCCLCRSHHRLKTFARGWRFRLDPDGTLHVTTPSGITRSTRPPGLREQRALPPPRPGPVDDDPPPF</sequence>
<evidence type="ECO:0000256" key="1">
    <source>
        <dbReference type="SAM" id="MobiDB-lite"/>
    </source>
</evidence>
<dbReference type="Gene3D" id="1.10.30.50">
    <property type="match status" value="1"/>
</dbReference>
<feature type="compositionally biased region" description="Polar residues" evidence="1">
    <location>
        <begin position="466"/>
        <end position="475"/>
    </location>
</feature>
<feature type="region of interest" description="Disordered" evidence="1">
    <location>
        <begin position="466"/>
        <end position="501"/>
    </location>
</feature>
<organism evidence="3 4">
    <name type="scientific">Blastococcus aggregatus</name>
    <dbReference type="NCBI Taxonomy" id="38502"/>
    <lineage>
        <taxon>Bacteria</taxon>
        <taxon>Bacillati</taxon>
        <taxon>Actinomycetota</taxon>
        <taxon>Actinomycetes</taxon>
        <taxon>Geodermatophilales</taxon>
        <taxon>Geodermatophilaceae</taxon>
        <taxon>Blastococcus</taxon>
    </lineage>
</organism>
<dbReference type="InterPro" id="IPR003870">
    <property type="entry name" value="DUF222"/>
</dbReference>
<feature type="region of interest" description="Disordered" evidence="1">
    <location>
        <begin position="285"/>
        <end position="304"/>
    </location>
</feature>
<dbReference type="Pfam" id="PF02720">
    <property type="entry name" value="DUF222"/>
    <property type="match status" value="1"/>
</dbReference>
<accession>A0A285V531</accession>
<dbReference type="SMART" id="SM00507">
    <property type="entry name" value="HNHc"/>
    <property type="match status" value="1"/>
</dbReference>
<evidence type="ECO:0000313" key="4">
    <source>
        <dbReference type="Proteomes" id="UP000219435"/>
    </source>
</evidence>
<keyword evidence="4" id="KW-1185">Reference proteome</keyword>
<dbReference type="EMBL" id="OBQI01000002">
    <property type="protein sequence ID" value="SOC49169.1"/>
    <property type="molecule type" value="Genomic_DNA"/>
</dbReference>
<reference evidence="4" key="1">
    <citation type="submission" date="2017-08" db="EMBL/GenBank/DDBJ databases">
        <authorList>
            <person name="Varghese N."/>
            <person name="Submissions S."/>
        </authorList>
    </citation>
    <scope>NUCLEOTIDE SEQUENCE [LARGE SCALE GENOMIC DNA]</scope>
    <source>
        <strain evidence="4">DSM 4725</strain>
    </source>
</reference>
<evidence type="ECO:0000313" key="3">
    <source>
        <dbReference type="EMBL" id="SOC49169.1"/>
    </source>
</evidence>
<dbReference type="InterPro" id="IPR003615">
    <property type="entry name" value="HNH_nuc"/>
</dbReference>